<dbReference type="GO" id="GO:0006364">
    <property type="term" value="P:rRNA processing"/>
    <property type="evidence" value="ECO:0007669"/>
    <property type="project" value="UniProtKB-KW"/>
</dbReference>
<reference evidence="8 9" key="1">
    <citation type="submission" date="2020-02" db="EMBL/GenBank/DDBJ databases">
        <authorList>
            <person name="Ma Q."/>
            <person name="Huang Y."/>
            <person name="Song X."/>
            <person name="Pei D."/>
        </authorList>
    </citation>
    <scope>NUCLEOTIDE SEQUENCE [LARGE SCALE GENOMIC DNA]</scope>
    <source>
        <strain evidence="8">Sxm20200214</strain>
        <tissue evidence="8">Leaf</tissue>
    </source>
</reference>
<dbReference type="GO" id="GO:0032040">
    <property type="term" value="C:small-subunit processome"/>
    <property type="evidence" value="ECO:0007669"/>
    <property type="project" value="TreeGrafter"/>
</dbReference>
<dbReference type="Pfam" id="PF04006">
    <property type="entry name" value="Mpp10"/>
    <property type="match status" value="1"/>
</dbReference>
<dbReference type="OrthoDB" id="445326at2759"/>
<dbReference type="EMBL" id="JAAMPC010000002">
    <property type="protein sequence ID" value="KAG2327289.1"/>
    <property type="molecule type" value="Genomic_DNA"/>
</dbReference>
<evidence type="ECO:0000256" key="1">
    <source>
        <dbReference type="ARBA" id="ARBA00004604"/>
    </source>
</evidence>
<dbReference type="PANTHER" id="PTHR17039:SF0">
    <property type="entry name" value="U3 SMALL NUCLEOLAR RIBONUCLEOPROTEIN PROTEIN MPP10"/>
    <property type="match status" value="1"/>
</dbReference>
<evidence type="ECO:0000256" key="2">
    <source>
        <dbReference type="ARBA" id="ARBA00022517"/>
    </source>
</evidence>
<feature type="region of interest" description="Disordered" evidence="7">
    <location>
        <begin position="96"/>
        <end position="179"/>
    </location>
</feature>
<keyword evidence="4" id="KW-0539">Nucleus</keyword>
<gene>
    <name evidence="8" type="ORF">Bca52824_010017</name>
</gene>
<feature type="compositionally biased region" description="Basic and acidic residues" evidence="7">
    <location>
        <begin position="96"/>
        <end position="108"/>
    </location>
</feature>
<accession>A0A8X7WCS7</accession>
<dbReference type="GO" id="GO:0005732">
    <property type="term" value="C:sno(s)RNA-containing ribonucleoprotein complex"/>
    <property type="evidence" value="ECO:0007669"/>
    <property type="project" value="InterPro"/>
</dbReference>
<comment type="subcellular location">
    <subcellularLocation>
        <location evidence="1">Nucleus</location>
        <location evidence="1">Nucleolus</location>
    </subcellularLocation>
</comment>
<keyword evidence="9" id="KW-1185">Reference proteome</keyword>
<evidence type="ECO:0000256" key="7">
    <source>
        <dbReference type="SAM" id="MobiDB-lite"/>
    </source>
</evidence>
<evidence type="ECO:0000256" key="5">
    <source>
        <dbReference type="ARBA" id="ARBA00023274"/>
    </source>
</evidence>
<keyword evidence="5" id="KW-0687">Ribonucleoprotein</keyword>
<dbReference type="InterPro" id="IPR012173">
    <property type="entry name" value="Mpp10"/>
</dbReference>
<protein>
    <submittedName>
        <fullName evidence="8">Uncharacterized protein</fullName>
    </submittedName>
</protein>
<organism evidence="8 9">
    <name type="scientific">Brassica carinata</name>
    <name type="common">Ethiopian mustard</name>
    <name type="synonym">Abyssinian cabbage</name>
    <dbReference type="NCBI Taxonomy" id="52824"/>
    <lineage>
        <taxon>Eukaryota</taxon>
        <taxon>Viridiplantae</taxon>
        <taxon>Streptophyta</taxon>
        <taxon>Embryophyta</taxon>
        <taxon>Tracheophyta</taxon>
        <taxon>Spermatophyta</taxon>
        <taxon>Magnoliopsida</taxon>
        <taxon>eudicotyledons</taxon>
        <taxon>Gunneridae</taxon>
        <taxon>Pentapetalae</taxon>
        <taxon>rosids</taxon>
        <taxon>malvids</taxon>
        <taxon>Brassicales</taxon>
        <taxon>Brassicaceae</taxon>
        <taxon>Brassiceae</taxon>
        <taxon>Brassica</taxon>
    </lineage>
</organism>
<feature type="compositionally biased region" description="Basic and acidic residues" evidence="7">
    <location>
        <begin position="166"/>
        <end position="179"/>
    </location>
</feature>
<evidence type="ECO:0000313" key="9">
    <source>
        <dbReference type="Proteomes" id="UP000886595"/>
    </source>
</evidence>
<comment type="similarity">
    <text evidence="6">Belongs to the MPP10 family.</text>
</comment>
<keyword evidence="3" id="KW-0698">rRNA processing</keyword>
<evidence type="ECO:0000256" key="4">
    <source>
        <dbReference type="ARBA" id="ARBA00023242"/>
    </source>
</evidence>
<evidence type="ECO:0000256" key="3">
    <source>
        <dbReference type="ARBA" id="ARBA00022552"/>
    </source>
</evidence>
<sequence>MAAAVVKDSGFEALEKLKSTEPPVFLAPSSISEVARVASQYLFAKLKPHDPKSPFDELLVDGFDAEQIWQQIDMQSQPLLSSLRCEVKRFAKNPREVRKTENLAHGDSHEDDVDEMDMDGLDLDDDNADEDDDAELEANESEGEEEEEDGEEEEDEEDDEEENEGIEDKFFKIKDLEDF</sequence>
<feature type="compositionally biased region" description="Acidic residues" evidence="7">
    <location>
        <begin position="109"/>
        <end position="165"/>
    </location>
</feature>
<comment type="caution">
    <text evidence="8">The sequence shown here is derived from an EMBL/GenBank/DDBJ whole genome shotgun (WGS) entry which is preliminary data.</text>
</comment>
<dbReference type="PANTHER" id="PTHR17039">
    <property type="entry name" value="U3 SMALL NUCLEOLAR RIBONUCLEOPROTEIN PROTEIN MPP10"/>
    <property type="match status" value="1"/>
</dbReference>
<keyword evidence="2" id="KW-0690">Ribosome biogenesis</keyword>
<evidence type="ECO:0000313" key="8">
    <source>
        <dbReference type="EMBL" id="KAG2327289.1"/>
    </source>
</evidence>
<evidence type="ECO:0000256" key="6">
    <source>
        <dbReference type="ARBA" id="ARBA00029455"/>
    </source>
</evidence>
<dbReference type="AlphaFoldDB" id="A0A8X7WCS7"/>
<name>A0A8X7WCS7_BRACI</name>
<dbReference type="Proteomes" id="UP000886595">
    <property type="component" value="Unassembled WGS sequence"/>
</dbReference>
<proteinExistence type="inferred from homology"/>
<dbReference type="GO" id="GO:0034457">
    <property type="term" value="C:Mpp10 complex"/>
    <property type="evidence" value="ECO:0007669"/>
    <property type="project" value="InterPro"/>
</dbReference>